<dbReference type="GO" id="GO:0006364">
    <property type="term" value="P:rRNA processing"/>
    <property type="evidence" value="ECO:0007669"/>
    <property type="project" value="TreeGrafter"/>
</dbReference>
<evidence type="ECO:0000313" key="3">
    <source>
        <dbReference type="Proteomes" id="UP000237105"/>
    </source>
</evidence>
<dbReference type="Proteomes" id="UP000237105">
    <property type="component" value="Unassembled WGS sequence"/>
</dbReference>
<gene>
    <name evidence="2" type="ORF">PanWU01x14_318680</name>
</gene>
<feature type="compositionally biased region" description="Basic and acidic residues" evidence="1">
    <location>
        <begin position="307"/>
        <end position="333"/>
    </location>
</feature>
<dbReference type="EMBL" id="JXTB01000522">
    <property type="protein sequence ID" value="PON37644.1"/>
    <property type="molecule type" value="Genomic_DNA"/>
</dbReference>
<reference evidence="3" key="1">
    <citation type="submission" date="2016-06" db="EMBL/GenBank/DDBJ databases">
        <title>Parallel loss of symbiosis genes in relatives of nitrogen-fixing non-legume Parasponia.</title>
        <authorList>
            <person name="Van Velzen R."/>
            <person name="Holmer R."/>
            <person name="Bu F."/>
            <person name="Rutten L."/>
            <person name="Van Zeijl A."/>
            <person name="Liu W."/>
            <person name="Santuari L."/>
            <person name="Cao Q."/>
            <person name="Sharma T."/>
            <person name="Shen D."/>
            <person name="Roswanjaya Y."/>
            <person name="Wardhani T."/>
            <person name="Kalhor M.S."/>
            <person name="Jansen J."/>
            <person name="Van den Hoogen J."/>
            <person name="Gungor B."/>
            <person name="Hartog M."/>
            <person name="Hontelez J."/>
            <person name="Verver J."/>
            <person name="Yang W.-C."/>
            <person name="Schijlen E."/>
            <person name="Repin R."/>
            <person name="Schilthuizen M."/>
            <person name="Schranz E."/>
            <person name="Heidstra R."/>
            <person name="Miyata K."/>
            <person name="Fedorova E."/>
            <person name="Kohlen W."/>
            <person name="Bisseling T."/>
            <person name="Smit S."/>
            <person name="Geurts R."/>
        </authorList>
    </citation>
    <scope>NUCLEOTIDE SEQUENCE [LARGE SCALE GENOMIC DNA]</scope>
    <source>
        <strain evidence="3">cv. WU1-14</strain>
    </source>
</reference>
<feature type="region of interest" description="Disordered" evidence="1">
    <location>
        <begin position="420"/>
        <end position="455"/>
    </location>
</feature>
<feature type="region of interest" description="Disordered" evidence="1">
    <location>
        <begin position="295"/>
        <end position="334"/>
    </location>
</feature>
<organism evidence="2 3">
    <name type="scientific">Parasponia andersonii</name>
    <name type="common">Sponia andersonii</name>
    <dbReference type="NCBI Taxonomy" id="3476"/>
    <lineage>
        <taxon>Eukaryota</taxon>
        <taxon>Viridiplantae</taxon>
        <taxon>Streptophyta</taxon>
        <taxon>Embryophyta</taxon>
        <taxon>Tracheophyta</taxon>
        <taxon>Spermatophyta</taxon>
        <taxon>Magnoliopsida</taxon>
        <taxon>eudicotyledons</taxon>
        <taxon>Gunneridae</taxon>
        <taxon>Pentapetalae</taxon>
        <taxon>rosids</taxon>
        <taxon>fabids</taxon>
        <taxon>Rosales</taxon>
        <taxon>Cannabaceae</taxon>
        <taxon>Parasponia</taxon>
    </lineage>
</organism>
<feature type="compositionally biased region" description="Acidic residues" evidence="1">
    <location>
        <begin position="427"/>
        <end position="455"/>
    </location>
</feature>
<evidence type="ECO:0000256" key="1">
    <source>
        <dbReference type="SAM" id="MobiDB-lite"/>
    </source>
</evidence>
<dbReference type="GO" id="GO:0005634">
    <property type="term" value="C:nucleus"/>
    <property type="evidence" value="ECO:0007669"/>
    <property type="project" value="TreeGrafter"/>
</dbReference>
<dbReference type="STRING" id="3476.A0A2P5AM75"/>
<evidence type="ECO:0000313" key="2">
    <source>
        <dbReference type="EMBL" id="PON37644.1"/>
    </source>
</evidence>
<comment type="caution">
    <text evidence="2">The sequence shown here is derived from an EMBL/GenBank/DDBJ whole genome shotgun (WGS) entry which is preliminary data.</text>
</comment>
<feature type="region of interest" description="Disordered" evidence="1">
    <location>
        <begin position="25"/>
        <end position="53"/>
    </location>
</feature>
<accession>A0A2P5AM75</accession>
<keyword evidence="3" id="KW-1185">Reference proteome</keyword>
<dbReference type="AlphaFoldDB" id="A0A2P5AM75"/>
<feature type="compositionally biased region" description="Polar residues" evidence="1">
    <location>
        <begin position="28"/>
        <end position="43"/>
    </location>
</feature>
<feature type="compositionally biased region" description="Polar residues" evidence="1">
    <location>
        <begin position="359"/>
        <end position="382"/>
    </location>
</feature>
<name>A0A2P5AM75_PARAD</name>
<proteinExistence type="predicted"/>
<protein>
    <submittedName>
        <fullName evidence="2">Uncharacterized protein</fullName>
    </submittedName>
</protein>
<sequence>MGLCLSQEVLYNAFLDLNPIGYEGGGTSSSANSKPSTESLSQPSRKKRKRGSTAGFLEEGLDGSLEVVSQKSQPTTLLSLRIAALEALEALLTVGGAPRSKSDLDKYKNRLSNFDAKFEHWLLNLDLHLINTVESSSKGGCLSEERNIIQSNERTVSWVNVQLAALQTLLASFLSSRFHPQHLAQGLELFRRGKQETGTKLAEFCAHALLALEVFIHPRALSVDDFPTANFPLHDVHHENPLNVYSDRLKHRNPFSSGTKEREQCAPHLEDHVHHEYLMGDGEETEAAVSDPVETMYDNKNPSETLSVREDIKLSGDGSNKEIPEGNKQKPEAADADVEIQGGGDELMAESHQLPESVPLNQDSVSTKFSSVANTDGSTGSQRVLERITSGSGASKQEDNDSALCQDSLVAESDVFTTIGTSSTLDSEMDHESDSDEYPELVDVSTDSDTDEEDE</sequence>
<feature type="region of interest" description="Disordered" evidence="1">
    <location>
        <begin position="353"/>
        <end position="403"/>
    </location>
</feature>
<dbReference type="PANTHER" id="PTHR34105:SF1">
    <property type="entry name" value="PROLINE-, GLUTAMIC ACID- AND LEUCINE-RICH PROTEIN 1"/>
    <property type="match status" value="1"/>
</dbReference>
<dbReference type="OrthoDB" id="1188935at2759"/>
<dbReference type="PANTHER" id="PTHR34105">
    <property type="entry name" value="PROLINE-, GLUTAMIC ACID- AND LEUCINE-RICH PROTEIN 1"/>
    <property type="match status" value="1"/>
</dbReference>